<dbReference type="PANTHER" id="PTHR30620:SF16">
    <property type="entry name" value="LYSOSOMAL BETA GLUCOSIDASE"/>
    <property type="match status" value="1"/>
</dbReference>
<keyword evidence="9" id="KW-1185">Reference proteome</keyword>
<proteinExistence type="inferred from homology"/>
<evidence type="ECO:0000256" key="6">
    <source>
        <dbReference type="ARBA" id="ARBA00023295"/>
    </source>
</evidence>
<dbReference type="Gene3D" id="3.20.20.300">
    <property type="entry name" value="Glycoside hydrolase, family 3, N-terminal domain"/>
    <property type="match status" value="1"/>
</dbReference>
<dbReference type="Gene3D" id="3.40.50.1700">
    <property type="entry name" value="Glycoside hydrolase family 3 C-terminal domain"/>
    <property type="match status" value="1"/>
</dbReference>
<evidence type="ECO:0000256" key="4">
    <source>
        <dbReference type="ARBA" id="ARBA00022729"/>
    </source>
</evidence>
<dbReference type="PRINTS" id="PR00133">
    <property type="entry name" value="GLHYDRLASE3"/>
</dbReference>
<evidence type="ECO:0000259" key="7">
    <source>
        <dbReference type="SMART" id="SM01217"/>
    </source>
</evidence>
<reference evidence="8 9" key="1">
    <citation type="submission" date="2024-02" db="EMBL/GenBank/DDBJ databases">
        <authorList>
            <person name="Chen Y."/>
            <person name="Shah S."/>
            <person name="Dougan E. K."/>
            <person name="Thang M."/>
            <person name="Chan C."/>
        </authorList>
    </citation>
    <scope>NUCLEOTIDE SEQUENCE [LARGE SCALE GENOMIC DNA]</scope>
</reference>
<sequence length="800" mass="87385">MLFAALGPSTTRVRWPGSWLEPVEKVSTAMLRRGFEALTLATLVLGTSLLEDEKIKELMQQMTLDEKVGQLELLSRPWGDDFNGESAQWQETLQRIKGGKLGALFNGQGVEINRELQRVAVEESRLGIPLIFAADVWHGMWTIFPAPLAEAASWEPHLAYETARASAVETTASGLMWTFSPMVDTARDQRWGRNLEGAGEDPFLGEAFAVARVQGFQGNDTRANDSLASCLKHFAGYGGVLGGLDYSESDMSEATFREVFLPPFSAFVETNTATCECESECAAIRAGALTIMSAFQALGGVPATGNRWLLTDVLRSELGFKGFVVTDYNADGEMVNHGFAANQSDAARLALSAGVDMSMHSGAFRHLPDLVSNGSVSHERLDEAVLNVLRAKAAMGLFSNPYKTLDPSKEWPKGQGDKIEAHEQLARRAARKSLVLLKNENEILPLKKRGQRIAVIGWWANSTDTDGVGVIWGNKSHTVTLLQGLEAVLDSSQLRFVHGVDPSDASTLLHGLGKDSLAHAVAAARWADVVLLALGESSPMVGEAKSVTTLELPLGQRLLAEAVAKTKTPTVVLLKNGRALELEGAVRNASAIMVTWFLGKMTGHAIADVLFGDYSPSGRLPISFPIKSGQQPLYYNHLSSGRPCIWGWGWNNCYRDAPGREALFSFGHGLTYSIVEYGSPWLDSPSMPWDGELGIFCNISNRGQRAAHEVVQLYVHDMVASRVRPVKELKGFQKIWLQAQETQTVRFRLKREQLAFATPPHSDSTMLYMVEPGKFLLWVAPSSAAGEPIEFHLAGPPRLI</sequence>
<protein>
    <recommendedName>
        <fullName evidence="3">beta-glucosidase</fullName>
        <ecNumber evidence="3">3.2.1.21</ecNumber>
    </recommendedName>
</protein>
<dbReference type="EMBL" id="CAXAMN010000647">
    <property type="protein sequence ID" value="CAK8989852.1"/>
    <property type="molecule type" value="Genomic_DNA"/>
</dbReference>
<dbReference type="InterPro" id="IPR036881">
    <property type="entry name" value="Glyco_hydro_3_C_sf"/>
</dbReference>
<evidence type="ECO:0000256" key="1">
    <source>
        <dbReference type="ARBA" id="ARBA00000448"/>
    </source>
</evidence>
<evidence type="ECO:0000313" key="8">
    <source>
        <dbReference type="EMBL" id="CAK8989852.1"/>
    </source>
</evidence>
<comment type="catalytic activity">
    <reaction evidence="1">
        <text>Hydrolysis of terminal, non-reducing beta-D-glucosyl residues with release of beta-D-glucose.</text>
        <dbReference type="EC" id="3.2.1.21"/>
    </reaction>
</comment>
<keyword evidence="6" id="KW-0326">Glycosidase</keyword>
<accession>A0ABP0HJ58</accession>
<comment type="caution">
    <text evidence="8">The sequence shown here is derived from an EMBL/GenBank/DDBJ whole genome shotgun (WGS) entry which is preliminary data.</text>
</comment>
<dbReference type="Proteomes" id="UP001642484">
    <property type="component" value="Unassembled WGS sequence"/>
</dbReference>
<feature type="domain" description="Fibronectin type III-like" evidence="7">
    <location>
        <begin position="709"/>
        <end position="783"/>
    </location>
</feature>
<evidence type="ECO:0000256" key="2">
    <source>
        <dbReference type="ARBA" id="ARBA00005336"/>
    </source>
</evidence>
<dbReference type="Gene3D" id="2.60.40.10">
    <property type="entry name" value="Immunoglobulins"/>
    <property type="match status" value="1"/>
</dbReference>
<dbReference type="EC" id="3.2.1.21" evidence="3"/>
<dbReference type="InterPro" id="IPR013783">
    <property type="entry name" value="Ig-like_fold"/>
</dbReference>
<evidence type="ECO:0000256" key="5">
    <source>
        <dbReference type="ARBA" id="ARBA00022801"/>
    </source>
</evidence>
<keyword evidence="5" id="KW-0378">Hydrolase</keyword>
<keyword evidence="4" id="KW-0732">Signal</keyword>
<dbReference type="InterPro" id="IPR026891">
    <property type="entry name" value="Fn3-like"/>
</dbReference>
<dbReference type="SUPFAM" id="SSF52279">
    <property type="entry name" value="Beta-D-glucan exohydrolase, C-terminal domain"/>
    <property type="match status" value="1"/>
</dbReference>
<comment type="similarity">
    <text evidence="2">Belongs to the glycosyl hydrolase 3 family.</text>
</comment>
<name>A0ABP0HJ58_9DINO</name>
<dbReference type="SMART" id="SM01217">
    <property type="entry name" value="Fn3_like"/>
    <property type="match status" value="1"/>
</dbReference>
<gene>
    <name evidence="8" type="ORF">CCMP2556_LOCUS1819</name>
</gene>
<dbReference type="InterPro" id="IPR036962">
    <property type="entry name" value="Glyco_hydro_3_N_sf"/>
</dbReference>
<dbReference type="InterPro" id="IPR002772">
    <property type="entry name" value="Glyco_hydro_3_C"/>
</dbReference>
<dbReference type="InterPro" id="IPR051915">
    <property type="entry name" value="Cellulose_Degrad_GH3"/>
</dbReference>
<dbReference type="Pfam" id="PF14310">
    <property type="entry name" value="Fn3-like"/>
    <property type="match status" value="1"/>
</dbReference>
<evidence type="ECO:0000313" key="9">
    <source>
        <dbReference type="Proteomes" id="UP001642484"/>
    </source>
</evidence>
<dbReference type="PANTHER" id="PTHR30620">
    <property type="entry name" value="PERIPLASMIC BETA-GLUCOSIDASE-RELATED"/>
    <property type="match status" value="1"/>
</dbReference>
<evidence type="ECO:0000256" key="3">
    <source>
        <dbReference type="ARBA" id="ARBA00012744"/>
    </source>
</evidence>
<dbReference type="SUPFAM" id="SSF51445">
    <property type="entry name" value="(Trans)glycosidases"/>
    <property type="match status" value="1"/>
</dbReference>
<dbReference type="Pfam" id="PF01915">
    <property type="entry name" value="Glyco_hydro_3_C"/>
    <property type="match status" value="1"/>
</dbReference>
<dbReference type="InterPro" id="IPR001764">
    <property type="entry name" value="Glyco_hydro_3_N"/>
</dbReference>
<dbReference type="InterPro" id="IPR017853">
    <property type="entry name" value="GH"/>
</dbReference>
<organism evidence="8 9">
    <name type="scientific">Durusdinium trenchii</name>
    <dbReference type="NCBI Taxonomy" id="1381693"/>
    <lineage>
        <taxon>Eukaryota</taxon>
        <taxon>Sar</taxon>
        <taxon>Alveolata</taxon>
        <taxon>Dinophyceae</taxon>
        <taxon>Suessiales</taxon>
        <taxon>Symbiodiniaceae</taxon>
        <taxon>Durusdinium</taxon>
    </lineage>
</organism>
<dbReference type="Pfam" id="PF00933">
    <property type="entry name" value="Glyco_hydro_3"/>
    <property type="match status" value="2"/>
</dbReference>